<gene>
    <name evidence="1" type="ORF">J1N35_011293</name>
</gene>
<reference evidence="1 2" key="1">
    <citation type="journal article" date="2021" name="Plant Biotechnol. J.">
        <title>Multi-omics assisted identification of the key and species-specific regulatory components of drought-tolerant mechanisms in Gossypium stocksii.</title>
        <authorList>
            <person name="Yu D."/>
            <person name="Ke L."/>
            <person name="Zhang D."/>
            <person name="Wu Y."/>
            <person name="Sun Y."/>
            <person name="Mei J."/>
            <person name="Sun J."/>
            <person name="Sun Y."/>
        </authorList>
    </citation>
    <scope>NUCLEOTIDE SEQUENCE [LARGE SCALE GENOMIC DNA]</scope>
    <source>
        <strain evidence="2">cv. E1</strain>
        <tissue evidence="1">Leaf</tissue>
    </source>
</reference>
<name>A0A9D3W3Q6_9ROSI</name>
<evidence type="ECO:0000313" key="2">
    <source>
        <dbReference type="Proteomes" id="UP000828251"/>
    </source>
</evidence>
<dbReference type="EMBL" id="JAIQCV010000004">
    <property type="protein sequence ID" value="KAH1107525.1"/>
    <property type="molecule type" value="Genomic_DNA"/>
</dbReference>
<comment type="caution">
    <text evidence="1">The sequence shown here is derived from an EMBL/GenBank/DDBJ whole genome shotgun (WGS) entry which is preliminary data.</text>
</comment>
<organism evidence="1 2">
    <name type="scientific">Gossypium stocksii</name>
    <dbReference type="NCBI Taxonomy" id="47602"/>
    <lineage>
        <taxon>Eukaryota</taxon>
        <taxon>Viridiplantae</taxon>
        <taxon>Streptophyta</taxon>
        <taxon>Embryophyta</taxon>
        <taxon>Tracheophyta</taxon>
        <taxon>Spermatophyta</taxon>
        <taxon>Magnoliopsida</taxon>
        <taxon>eudicotyledons</taxon>
        <taxon>Gunneridae</taxon>
        <taxon>Pentapetalae</taxon>
        <taxon>rosids</taxon>
        <taxon>malvids</taxon>
        <taxon>Malvales</taxon>
        <taxon>Malvaceae</taxon>
        <taxon>Malvoideae</taxon>
        <taxon>Gossypium</taxon>
    </lineage>
</organism>
<evidence type="ECO:0000313" key="1">
    <source>
        <dbReference type="EMBL" id="KAH1107525.1"/>
    </source>
</evidence>
<dbReference type="OrthoDB" id="1111977at2759"/>
<protein>
    <submittedName>
        <fullName evidence="1">Uncharacterized protein</fullName>
    </submittedName>
</protein>
<keyword evidence="2" id="KW-1185">Reference proteome</keyword>
<proteinExistence type="predicted"/>
<dbReference type="Proteomes" id="UP000828251">
    <property type="component" value="Unassembled WGS sequence"/>
</dbReference>
<accession>A0A9D3W3Q6</accession>
<dbReference type="AlphaFoldDB" id="A0A9D3W3Q6"/>
<sequence length="92" mass="10582">MARRAAGTKGQKIIDGKRVERKVINRMHGTYKSKLDGKNYAYDGKRASGRTQSLKLEVIDSLFKPVSDKVDKYIMREALLDFYTSSRKRKPD</sequence>